<proteinExistence type="predicted"/>
<evidence type="ECO:0000313" key="2">
    <source>
        <dbReference type="Proteomes" id="UP000289340"/>
    </source>
</evidence>
<gene>
    <name evidence="1" type="ORF">D0Y65_048640</name>
</gene>
<dbReference type="Proteomes" id="UP000289340">
    <property type="component" value="Chromosome 18"/>
</dbReference>
<keyword evidence="2" id="KW-1185">Reference proteome</keyword>
<dbReference type="AlphaFoldDB" id="A0A445FTW6"/>
<dbReference type="InterPro" id="IPR055298">
    <property type="entry name" value="AtLOH3-like"/>
</dbReference>
<reference evidence="1 2" key="1">
    <citation type="submission" date="2018-09" db="EMBL/GenBank/DDBJ databases">
        <title>A high-quality reference genome of wild soybean provides a powerful tool to mine soybean genomes.</title>
        <authorList>
            <person name="Xie M."/>
            <person name="Chung C.Y.L."/>
            <person name="Li M.-W."/>
            <person name="Wong F.-L."/>
            <person name="Chan T.-F."/>
            <person name="Lam H.-M."/>
        </authorList>
    </citation>
    <scope>NUCLEOTIDE SEQUENCE [LARGE SCALE GENOMIC DNA]</scope>
    <source>
        <strain evidence="2">cv. W05</strain>
        <tissue evidence="1">Hypocotyl of etiolated seedlings</tissue>
    </source>
</reference>
<dbReference type="PANTHER" id="PTHR11697:SF230">
    <property type="entry name" value="ZINC FINGER, MYM DOMAIN CONTAINING 1"/>
    <property type="match status" value="1"/>
</dbReference>
<name>A0A445FTW6_GLYSO</name>
<evidence type="ECO:0008006" key="3">
    <source>
        <dbReference type="Google" id="ProtNLM"/>
    </source>
</evidence>
<accession>A0A445FTW6</accession>
<dbReference type="PANTHER" id="PTHR11697">
    <property type="entry name" value="GENERAL TRANSCRIPTION FACTOR 2-RELATED ZINC FINGER PROTEIN"/>
    <property type="match status" value="1"/>
</dbReference>
<dbReference type="EMBL" id="QZWG01000018">
    <property type="protein sequence ID" value="RZB52274.1"/>
    <property type="molecule type" value="Genomic_DNA"/>
</dbReference>
<comment type="caution">
    <text evidence="1">The sequence shown here is derived from an EMBL/GenBank/DDBJ whole genome shotgun (WGS) entry which is preliminary data.</text>
</comment>
<protein>
    <recommendedName>
        <fullName evidence="3">DUF4371 domain-containing protein</fullName>
    </recommendedName>
</protein>
<organism evidence="1 2">
    <name type="scientific">Glycine soja</name>
    <name type="common">Wild soybean</name>
    <dbReference type="NCBI Taxonomy" id="3848"/>
    <lineage>
        <taxon>Eukaryota</taxon>
        <taxon>Viridiplantae</taxon>
        <taxon>Streptophyta</taxon>
        <taxon>Embryophyta</taxon>
        <taxon>Tracheophyta</taxon>
        <taxon>Spermatophyta</taxon>
        <taxon>Magnoliopsida</taxon>
        <taxon>eudicotyledons</taxon>
        <taxon>Gunneridae</taxon>
        <taxon>Pentapetalae</taxon>
        <taxon>rosids</taxon>
        <taxon>fabids</taxon>
        <taxon>Fabales</taxon>
        <taxon>Fabaceae</taxon>
        <taxon>Papilionoideae</taxon>
        <taxon>50 kb inversion clade</taxon>
        <taxon>NPAAA clade</taxon>
        <taxon>indigoferoid/millettioid clade</taxon>
        <taxon>Phaseoleae</taxon>
        <taxon>Glycine</taxon>
        <taxon>Glycine subgen. Soja</taxon>
    </lineage>
</organism>
<sequence>MVVVVVGVVGAESATGGIARLERDKATSSVNLEASETQNPSEIIKVVDYELLETDPGIRPPISSYHPDIQNEVRKAYLKISRHQPPHNFVYPWSLKDDVFCVLIDESGDFAGKEQMAIVICYVNSEEGQIETSSGLNQESSIARAGDTRWGSHFRIVTSLMTIYGAIIEVHEEVGKDTSFEKYGETMLLLDVLQSFDFIFMLYMMVEILGFTNDLSVALQKRDQDLLNALSLVKATKEELQEMRNDGWEELISKVMEICNKHDIDVPDLDAPYVQGKKPRRHATTSSVSNLDHYKHDCLFSVLDLQLHELNARFDEENTKLLQCVSCLSPSSSFEKSF</sequence>
<evidence type="ECO:0000313" key="1">
    <source>
        <dbReference type="EMBL" id="RZB52274.1"/>
    </source>
</evidence>